<feature type="region of interest" description="Disordered" evidence="1">
    <location>
        <begin position="1"/>
        <end position="22"/>
    </location>
</feature>
<evidence type="ECO:0000313" key="3">
    <source>
        <dbReference type="Proteomes" id="UP000765509"/>
    </source>
</evidence>
<comment type="caution">
    <text evidence="2">The sequence shown here is derived from an EMBL/GenBank/DDBJ whole genome shotgun (WGS) entry which is preliminary data.</text>
</comment>
<dbReference type="OrthoDB" id="2507554at2759"/>
<evidence type="ECO:0000313" key="2">
    <source>
        <dbReference type="EMBL" id="MBW0578623.1"/>
    </source>
</evidence>
<dbReference type="EMBL" id="AVOT02103189">
    <property type="protein sequence ID" value="MBW0578623.1"/>
    <property type="molecule type" value="Genomic_DNA"/>
</dbReference>
<dbReference type="AlphaFoldDB" id="A0A9Q3KBX0"/>
<keyword evidence="3" id="KW-1185">Reference proteome</keyword>
<accession>A0A9Q3KBX0</accession>
<protein>
    <submittedName>
        <fullName evidence="2">Uncharacterized protein</fullName>
    </submittedName>
</protein>
<dbReference type="Proteomes" id="UP000765509">
    <property type="component" value="Unassembled WGS sequence"/>
</dbReference>
<evidence type="ECO:0000256" key="1">
    <source>
        <dbReference type="SAM" id="MobiDB-lite"/>
    </source>
</evidence>
<reference evidence="2" key="1">
    <citation type="submission" date="2021-03" db="EMBL/GenBank/DDBJ databases">
        <title>Draft genome sequence of rust myrtle Austropuccinia psidii MF-1, a brazilian biotype.</title>
        <authorList>
            <person name="Quecine M.C."/>
            <person name="Pachon D.M.R."/>
            <person name="Bonatelli M.L."/>
            <person name="Correr F.H."/>
            <person name="Franceschini L.M."/>
            <person name="Leite T.F."/>
            <person name="Margarido G.R.A."/>
            <person name="Almeida C.A."/>
            <person name="Ferrarezi J.A."/>
            <person name="Labate C.A."/>
        </authorList>
    </citation>
    <scope>NUCLEOTIDE SEQUENCE</scope>
    <source>
        <strain evidence="2">MF-1</strain>
    </source>
</reference>
<gene>
    <name evidence="2" type="ORF">O181_118338</name>
</gene>
<proteinExistence type="predicted"/>
<organism evidence="2 3">
    <name type="scientific">Austropuccinia psidii MF-1</name>
    <dbReference type="NCBI Taxonomy" id="1389203"/>
    <lineage>
        <taxon>Eukaryota</taxon>
        <taxon>Fungi</taxon>
        <taxon>Dikarya</taxon>
        <taxon>Basidiomycota</taxon>
        <taxon>Pucciniomycotina</taxon>
        <taxon>Pucciniomycetes</taxon>
        <taxon>Pucciniales</taxon>
        <taxon>Sphaerophragmiaceae</taxon>
        <taxon>Austropuccinia</taxon>
    </lineage>
</organism>
<sequence>MADSKDRGSLQPVVQDDLATSSRIKRQLETESLGQSLTPHLGKDGSSFHQWSRSLNRLIENIFDDEQYFSSQGRDDNRGRNRQIRTFIEKSIDQDL</sequence>
<name>A0A9Q3KBX0_9BASI</name>